<evidence type="ECO:0000256" key="8">
    <source>
        <dbReference type="ARBA" id="ARBA00023002"/>
    </source>
</evidence>
<proteinExistence type="inferred from homology"/>
<evidence type="ECO:0000313" key="14">
    <source>
        <dbReference type="Proteomes" id="UP000325113"/>
    </source>
</evidence>
<keyword evidence="5" id="KW-0479">Metal-binding</keyword>
<gene>
    <name evidence="12" type="ORF">FNF28_04836</name>
    <name evidence="11" type="ORF">FNF31_04208</name>
</gene>
<comment type="cofactor">
    <cofactor evidence="2">
        <name>L-ascorbate</name>
        <dbReference type="ChEBI" id="CHEBI:38290"/>
    </cofactor>
</comment>
<dbReference type="InterPro" id="IPR003819">
    <property type="entry name" value="TauD/TfdA-like"/>
</dbReference>
<reference evidence="13 14" key="1">
    <citation type="submission" date="2019-07" db="EMBL/GenBank/DDBJ databases">
        <title>Genomes of Cafeteria roenbergensis.</title>
        <authorList>
            <person name="Fischer M.G."/>
            <person name="Hackl T."/>
            <person name="Roman M."/>
        </authorList>
    </citation>
    <scope>NUCLEOTIDE SEQUENCE [LARGE SCALE GENOMIC DNA]</scope>
    <source>
        <strain evidence="11 14">Cflag</strain>
        <strain evidence="12 13">RCC970-E3</strain>
    </source>
</reference>
<keyword evidence="7" id="KW-0223">Dioxygenase</keyword>
<evidence type="ECO:0000256" key="3">
    <source>
        <dbReference type="ARBA" id="ARBA00005022"/>
    </source>
</evidence>
<comment type="pathway">
    <text evidence="3">Amine and polyamine biosynthesis; carnitine biosynthesis.</text>
</comment>
<dbReference type="PANTHER" id="PTHR10696:SF51">
    <property type="entry name" value="TRIMETHYLLYSINE DIOXYGENASE, MITOCHONDRIAL"/>
    <property type="match status" value="1"/>
</dbReference>
<keyword evidence="9" id="KW-0408">Iron</keyword>
<dbReference type="InterPro" id="IPR050411">
    <property type="entry name" value="AlphaKG_dependent_hydroxylases"/>
</dbReference>
<evidence type="ECO:0000313" key="11">
    <source>
        <dbReference type="EMBL" id="KAA0160657.1"/>
    </source>
</evidence>
<dbReference type="GO" id="GO:0005739">
    <property type="term" value="C:mitochondrion"/>
    <property type="evidence" value="ECO:0007669"/>
    <property type="project" value="TreeGrafter"/>
</dbReference>
<sequence length="511" mass="53643">MRGSASKVGRIVHASLNGSRLGVRFEGAQEAWFDGIWLRDHCREGRSMTASTEQRLTDTLTIPLDLAPSSCEVSGDGLTVHWPASEADPEGGSSSFDAAFLAQAAYSTLPVPVPVSTAASYSAPSAFGSSARAELAATFGQTADPALPSAAELRTPWLPQSYDLGREAKCPLAVLPPGDAGSVAAPADGALGAPASTGLSWAGRSSRSLPMCPLSDLQAAGSGAAAGLDAVRALASQGWLLVSEVPATEEGTAAVAEALFGEPMSTIYGHGLWKTEIRPGGGNDTAYTSLPLPPHADGCYMADQPAFQMFHCLQQAASGGDSTLVDGLAIAALLGKAFPDSLEYFCRPDVALPYHHTDEHQRLLHRRPVFALAEGCSPADAVAAATAASEGEGANSHARSLGHVIERVHFNDVDRAVLSGQQAPLSAIGDMRAFYRHWKRLLWATLAPELRLTMTLAPGTVLVFDNQRCLHGRTAFDAASSRVLSGSYGSREAFDARLRARAAYPPWSLRN</sequence>
<comment type="similarity">
    <text evidence="4">Belongs to the gamma-BBH/TMLD family.</text>
</comment>
<evidence type="ECO:0000256" key="2">
    <source>
        <dbReference type="ARBA" id="ARBA00001961"/>
    </source>
</evidence>
<evidence type="ECO:0000313" key="12">
    <source>
        <dbReference type="EMBL" id="KAA0162090.1"/>
    </source>
</evidence>
<dbReference type="AlphaFoldDB" id="A0A5A8DD01"/>
<keyword evidence="6" id="KW-0124">Carnitine biosynthesis</keyword>
<feature type="domain" description="TauD/TfdA-like" evidence="10">
    <location>
        <begin position="229"/>
        <end position="488"/>
    </location>
</feature>
<evidence type="ECO:0000256" key="4">
    <source>
        <dbReference type="ARBA" id="ARBA00008654"/>
    </source>
</evidence>
<accession>A0A5A8DD01</accession>
<dbReference type="InterPro" id="IPR042098">
    <property type="entry name" value="TauD-like_sf"/>
</dbReference>
<dbReference type="EMBL" id="VLTL01000086">
    <property type="protein sequence ID" value="KAA0162090.1"/>
    <property type="molecule type" value="Genomic_DNA"/>
</dbReference>
<dbReference type="GO" id="GO:0045329">
    <property type="term" value="P:carnitine biosynthetic process"/>
    <property type="evidence" value="ECO:0007669"/>
    <property type="project" value="UniProtKB-KW"/>
</dbReference>
<dbReference type="Proteomes" id="UP000324907">
    <property type="component" value="Unassembled WGS sequence"/>
</dbReference>
<dbReference type="GO" id="GO:0051213">
    <property type="term" value="F:dioxygenase activity"/>
    <property type="evidence" value="ECO:0007669"/>
    <property type="project" value="UniProtKB-KW"/>
</dbReference>
<dbReference type="GO" id="GO:0046872">
    <property type="term" value="F:metal ion binding"/>
    <property type="evidence" value="ECO:0007669"/>
    <property type="project" value="UniProtKB-KW"/>
</dbReference>
<evidence type="ECO:0000256" key="5">
    <source>
        <dbReference type="ARBA" id="ARBA00022723"/>
    </source>
</evidence>
<keyword evidence="8" id="KW-0560">Oxidoreductase</keyword>
<evidence type="ECO:0000256" key="7">
    <source>
        <dbReference type="ARBA" id="ARBA00022964"/>
    </source>
</evidence>
<dbReference type="Pfam" id="PF02668">
    <property type="entry name" value="TauD"/>
    <property type="match status" value="1"/>
</dbReference>
<evidence type="ECO:0000256" key="9">
    <source>
        <dbReference type="ARBA" id="ARBA00023004"/>
    </source>
</evidence>
<comment type="cofactor">
    <cofactor evidence="1">
        <name>Fe(2+)</name>
        <dbReference type="ChEBI" id="CHEBI:29033"/>
    </cofactor>
</comment>
<evidence type="ECO:0000313" key="13">
    <source>
        <dbReference type="Proteomes" id="UP000324907"/>
    </source>
</evidence>
<comment type="caution">
    <text evidence="12">The sequence shown here is derived from an EMBL/GenBank/DDBJ whole genome shotgun (WGS) entry which is preliminary data.</text>
</comment>
<dbReference type="EMBL" id="VLTM01000042">
    <property type="protein sequence ID" value="KAA0160657.1"/>
    <property type="molecule type" value="Genomic_DNA"/>
</dbReference>
<dbReference type="Gene3D" id="3.60.130.10">
    <property type="entry name" value="Clavaminate synthase-like"/>
    <property type="match status" value="1"/>
</dbReference>
<dbReference type="SUPFAM" id="SSF51197">
    <property type="entry name" value="Clavaminate synthase-like"/>
    <property type="match status" value="1"/>
</dbReference>
<dbReference type="Gene3D" id="3.30.2020.30">
    <property type="match status" value="1"/>
</dbReference>
<dbReference type="Proteomes" id="UP000325113">
    <property type="component" value="Unassembled WGS sequence"/>
</dbReference>
<organism evidence="12 13">
    <name type="scientific">Cafeteria roenbergensis</name>
    <name type="common">Marine flagellate</name>
    <dbReference type="NCBI Taxonomy" id="33653"/>
    <lineage>
        <taxon>Eukaryota</taxon>
        <taxon>Sar</taxon>
        <taxon>Stramenopiles</taxon>
        <taxon>Bigyra</taxon>
        <taxon>Opalozoa</taxon>
        <taxon>Bicosoecida</taxon>
        <taxon>Cafeteriaceae</taxon>
        <taxon>Cafeteria</taxon>
    </lineage>
</organism>
<dbReference type="InterPro" id="IPR038492">
    <property type="entry name" value="GBBH-like_N_sf"/>
</dbReference>
<evidence type="ECO:0000256" key="6">
    <source>
        <dbReference type="ARBA" id="ARBA00022873"/>
    </source>
</evidence>
<evidence type="ECO:0000256" key="1">
    <source>
        <dbReference type="ARBA" id="ARBA00001954"/>
    </source>
</evidence>
<evidence type="ECO:0000259" key="10">
    <source>
        <dbReference type="Pfam" id="PF02668"/>
    </source>
</evidence>
<name>A0A5A8DD01_CAFRO</name>
<protein>
    <recommendedName>
        <fullName evidence="10">TauD/TfdA-like domain-containing protein</fullName>
    </recommendedName>
</protein>
<dbReference type="PANTHER" id="PTHR10696">
    <property type="entry name" value="GAMMA-BUTYROBETAINE HYDROXYLASE-RELATED"/>
    <property type="match status" value="1"/>
</dbReference>